<dbReference type="EMBL" id="MHMV01000004">
    <property type="protein sequence ID" value="OGZ35057.1"/>
    <property type="molecule type" value="Genomic_DNA"/>
</dbReference>
<keyword evidence="1" id="KW-0812">Transmembrane</keyword>
<name>A0A1G2FB26_9BACT</name>
<dbReference type="AlphaFoldDB" id="A0A1G2FB26"/>
<feature type="transmembrane region" description="Helical" evidence="1">
    <location>
        <begin position="78"/>
        <end position="102"/>
    </location>
</feature>
<organism evidence="2 3">
    <name type="scientific">Candidatus Portnoybacteria bacterium RBG_13_41_18</name>
    <dbReference type="NCBI Taxonomy" id="1801991"/>
    <lineage>
        <taxon>Bacteria</taxon>
        <taxon>Candidatus Portnoyibacteriota</taxon>
    </lineage>
</organism>
<evidence type="ECO:0000256" key="1">
    <source>
        <dbReference type="SAM" id="Phobius"/>
    </source>
</evidence>
<evidence type="ECO:0000313" key="3">
    <source>
        <dbReference type="Proteomes" id="UP000177725"/>
    </source>
</evidence>
<keyword evidence="1" id="KW-1133">Transmembrane helix</keyword>
<evidence type="ECO:0008006" key="4">
    <source>
        <dbReference type="Google" id="ProtNLM"/>
    </source>
</evidence>
<dbReference type="InterPro" id="IPR007404">
    <property type="entry name" value="YdjM-like"/>
</dbReference>
<dbReference type="Pfam" id="PF04307">
    <property type="entry name" value="YdjM"/>
    <property type="match status" value="1"/>
</dbReference>
<accession>A0A1G2FB26</accession>
<gene>
    <name evidence="2" type="ORF">A2174_00520</name>
</gene>
<proteinExistence type="predicted"/>
<evidence type="ECO:0000313" key="2">
    <source>
        <dbReference type="EMBL" id="OGZ35057.1"/>
    </source>
</evidence>
<protein>
    <recommendedName>
        <fullName evidence="4">Metal-dependent hydrolase</fullName>
    </recommendedName>
</protein>
<comment type="caution">
    <text evidence="2">The sequence shown here is derived from an EMBL/GenBank/DDBJ whole genome shotgun (WGS) entry which is preliminary data.</text>
</comment>
<feature type="transmembrane region" description="Helical" evidence="1">
    <location>
        <begin position="15"/>
        <end position="36"/>
    </location>
</feature>
<reference evidence="2 3" key="1">
    <citation type="journal article" date="2016" name="Nat. Commun.">
        <title>Thousands of microbial genomes shed light on interconnected biogeochemical processes in an aquifer system.</title>
        <authorList>
            <person name="Anantharaman K."/>
            <person name="Brown C.T."/>
            <person name="Hug L.A."/>
            <person name="Sharon I."/>
            <person name="Castelle C.J."/>
            <person name="Probst A.J."/>
            <person name="Thomas B.C."/>
            <person name="Singh A."/>
            <person name="Wilkins M.J."/>
            <person name="Karaoz U."/>
            <person name="Brodie E.L."/>
            <person name="Williams K.H."/>
            <person name="Hubbard S.S."/>
            <person name="Banfield J.F."/>
        </authorList>
    </citation>
    <scope>NUCLEOTIDE SEQUENCE [LARGE SCALE GENOMIC DNA]</scope>
</reference>
<sequence>MIISLALLKYYGLDVIPHVIIYGIIFALLPDIDMIIWLKKDDWRINKWAHEHREHFLHYPLFYLPTVTLILWSCQNYFYIILFIYCSLWHFLHDSFGLGWGLKWLFPISDKWYKFFAAKHDKKNIRFLTTWTSEELIMEVEKRGDDNWHKKKKSYIT</sequence>
<dbReference type="Proteomes" id="UP000177725">
    <property type="component" value="Unassembled WGS sequence"/>
</dbReference>
<keyword evidence="1" id="KW-0472">Membrane</keyword>